<proteinExistence type="predicted"/>
<reference evidence="1 2" key="1">
    <citation type="submission" date="2021-01" db="EMBL/GenBank/DDBJ databases">
        <title>Whole genome shotgun sequence of Actinoplanes palleronii NBRC 14916.</title>
        <authorList>
            <person name="Komaki H."/>
            <person name="Tamura T."/>
        </authorList>
    </citation>
    <scope>NUCLEOTIDE SEQUENCE [LARGE SCALE GENOMIC DNA]</scope>
    <source>
        <strain evidence="1 2">NBRC 14916</strain>
    </source>
</reference>
<sequence>MTRRRLPLCANPDLMTKLAAAHGRSERYPELCEDGATRRVEITVSDLGPSTWTALRADVCLWHSLVVVGQFNGRLIRVLDTALVST</sequence>
<gene>
    <name evidence="1" type="ORF">Apa02nite_014770</name>
</gene>
<accession>A0ABQ4B3X6</accession>
<evidence type="ECO:0000313" key="1">
    <source>
        <dbReference type="EMBL" id="GIE65369.1"/>
    </source>
</evidence>
<protein>
    <submittedName>
        <fullName evidence="1">Uncharacterized protein</fullName>
    </submittedName>
</protein>
<comment type="caution">
    <text evidence="1">The sequence shown here is derived from an EMBL/GenBank/DDBJ whole genome shotgun (WGS) entry which is preliminary data.</text>
</comment>
<dbReference type="RefSeq" id="WP_203824365.1">
    <property type="nucleotide sequence ID" value="NZ_BAAATY010000008.1"/>
</dbReference>
<dbReference type="Proteomes" id="UP000624709">
    <property type="component" value="Unassembled WGS sequence"/>
</dbReference>
<organism evidence="1 2">
    <name type="scientific">Actinoplanes palleronii</name>
    <dbReference type="NCBI Taxonomy" id="113570"/>
    <lineage>
        <taxon>Bacteria</taxon>
        <taxon>Bacillati</taxon>
        <taxon>Actinomycetota</taxon>
        <taxon>Actinomycetes</taxon>
        <taxon>Micromonosporales</taxon>
        <taxon>Micromonosporaceae</taxon>
        <taxon>Actinoplanes</taxon>
    </lineage>
</organism>
<name>A0ABQ4B3X6_9ACTN</name>
<keyword evidence="2" id="KW-1185">Reference proteome</keyword>
<evidence type="ECO:0000313" key="2">
    <source>
        <dbReference type="Proteomes" id="UP000624709"/>
    </source>
</evidence>
<dbReference type="EMBL" id="BOMS01000018">
    <property type="protein sequence ID" value="GIE65369.1"/>
    <property type="molecule type" value="Genomic_DNA"/>
</dbReference>